<keyword evidence="5 6" id="KW-0408">Iron</keyword>
<dbReference type="InterPro" id="IPR009056">
    <property type="entry name" value="Cyt_c-like_dom"/>
</dbReference>
<keyword evidence="1" id="KW-0813">Transport</keyword>
<dbReference type="PROSITE" id="PS51257">
    <property type="entry name" value="PROKAR_LIPOPROTEIN"/>
    <property type="match status" value="1"/>
</dbReference>
<keyword evidence="4" id="KW-0249">Electron transport</keyword>
<keyword evidence="3 6" id="KW-0479">Metal-binding</keyword>
<dbReference type="SUPFAM" id="SSF46626">
    <property type="entry name" value="Cytochrome c"/>
    <property type="match status" value="1"/>
</dbReference>
<keyword evidence="11" id="KW-1185">Reference proteome</keyword>
<dbReference type="Proteomes" id="UP000521676">
    <property type="component" value="Unassembled WGS sequence"/>
</dbReference>
<evidence type="ECO:0000313" key="11">
    <source>
        <dbReference type="Proteomes" id="UP001431572"/>
    </source>
</evidence>
<dbReference type="Gene3D" id="1.10.760.10">
    <property type="entry name" value="Cytochrome c-like domain"/>
    <property type="match status" value="1"/>
</dbReference>
<evidence type="ECO:0000259" key="7">
    <source>
        <dbReference type="PROSITE" id="PS51007"/>
    </source>
</evidence>
<evidence type="ECO:0000256" key="6">
    <source>
        <dbReference type="PROSITE-ProRule" id="PRU00433"/>
    </source>
</evidence>
<keyword evidence="2 6" id="KW-0349">Heme</keyword>
<organism evidence="8 10">
    <name type="scientific">Candidatus Chlorohelix allophototropha</name>
    <dbReference type="NCBI Taxonomy" id="3003348"/>
    <lineage>
        <taxon>Bacteria</taxon>
        <taxon>Bacillati</taxon>
        <taxon>Chloroflexota</taxon>
        <taxon>Chloroflexia</taxon>
        <taxon>Candidatus Chloroheliales</taxon>
        <taxon>Candidatus Chloroheliaceae</taxon>
        <taxon>Candidatus Chlorohelix</taxon>
    </lineage>
</organism>
<feature type="domain" description="Cytochrome c" evidence="7">
    <location>
        <begin position="75"/>
        <end position="152"/>
    </location>
</feature>
<evidence type="ECO:0000256" key="2">
    <source>
        <dbReference type="ARBA" id="ARBA00022617"/>
    </source>
</evidence>
<name>A0A8T7LWQ6_9CHLR</name>
<gene>
    <name evidence="8" type="ORF">HXX08_10995</name>
    <name evidence="9" type="ORF">OZ401_001542</name>
</gene>
<dbReference type="GO" id="GO:0046872">
    <property type="term" value="F:metal ion binding"/>
    <property type="evidence" value="ECO:0007669"/>
    <property type="project" value="UniProtKB-KW"/>
</dbReference>
<evidence type="ECO:0000256" key="4">
    <source>
        <dbReference type="ARBA" id="ARBA00022982"/>
    </source>
</evidence>
<dbReference type="InterPro" id="IPR051811">
    <property type="entry name" value="Cytochrome_c550/c551-like"/>
</dbReference>
<evidence type="ECO:0000313" key="8">
    <source>
        <dbReference type="EMBL" id="NWJ46394.1"/>
    </source>
</evidence>
<protein>
    <submittedName>
        <fullName evidence="8">Cytochrome c</fullName>
    </submittedName>
</protein>
<accession>A0A8T7LWQ6</accession>
<dbReference type="PROSITE" id="PS51007">
    <property type="entry name" value="CYTC"/>
    <property type="match status" value="1"/>
</dbReference>
<sequence>MRLNIRWVSYIWALPLFVLLVVACGDNTATPVPPATTAAVAATHSTTTTAAVTTAATTTTAVPNPTLPLPTQADTTAEAGRQAFAKVCAGCHLGQGTQAGKAPVLALSTNAINADFVRNQVRKGGKLMPPISTSRISDADLENVIVYLKAIHKS</sequence>
<dbReference type="EMBL" id="JACATZ010000001">
    <property type="protein sequence ID" value="NWJ46394.1"/>
    <property type="molecule type" value="Genomic_DNA"/>
</dbReference>
<dbReference type="GO" id="GO:0009055">
    <property type="term" value="F:electron transfer activity"/>
    <property type="evidence" value="ECO:0007669"/>
    <property type="project" value="InterPro"/>
</dbReference>
<dbReference type="Pfam" id="PF13442">
    <property type="entry name" value="Cytochrome_CBB3"/>
    <property type="match status" value="1"/>
</dbReference>
<evidence type="ECO:0000313" key="9">
    <source>
        <dbReference type="EMBL" id="WJW65764.1"/>
    </source>
</evidence>
<dbReference type="AlphaFoldDB" id="A0A8T7LWQ6"/>
<evidence type="ECO:0000256" key="5">
    <source>
        <dbReference type="ARBA" id="ARBA00023004"/>
    </source>
</evidence>
<evidence type="ECO:0000256" key="1">
    <source>
        <dbReference type="ARBA" id="ARBA00022448"/>
    </source>
</evidence>
<reference evidence="9" key="2">
    <citation type="journal article" date="2024" name="Nature">
        <title>Anoxygenic phototroph of the Chloroflexota uses a type I reaction centre.</title>
        <authorList>
            <person name="Tsuji J.M."/>
            <person name="Shaw N.A."/>
            <person name="Nagashima S."/>
            <person name="Venkiteswaran J.J."/>
            <person name="Schiff S.L."/>
            <person name="Watanabe T."/>
            <person name="Fukui M."/>
            <person name="Hanada S."/>
            <person name="Tank M."/>
            <person name="Neufeld J.D."/>
        </authorList>
    </citation>
    <scope>NUCLEOTIDE SEQUENCE</scope>
    <source>
        <strain evidence="9">L227-S17</strain>
    </source>
</reference>
<evidence type="ECO:0000256" key="3">
    <source>
        <dbReference type="ARBA" id="ARBA00022723"/>
    </source>
</evidence>
<reference evidence="8 10" key="1">
    <citation type="submission" date="2020-06" db="EMBL/GenBank/DDBJ databases">
        <title>Anoxygenic phototrophic Chloroflexota member uses a Type I reaction center.</title>
        <authorList>
            <person name="Tsuji J.M."/>
            <person name="Shaw N.A."/>
            <person name="Nagashima S."/>
            <person name="Venkiteswaran J."/>
            <person name="Schiff S.L."/>
            <person name="Hanada S."/>
            <person name="Tank M."/>
            <person name="Neufeld J.D."/>
        </authorList>
    </citation>
    <scope>NUCLEOTIDE SEQUENCE [LARGE SCALE GENOMIC DNA]</scope>
    <source>
        <strain evidence="8">L227-S17</strain>
    </source>
</reference>
<evidence type="ECO:0000313" key="10">
    <source>
        <dbReference type="Proteomes" id="UP000521676"/>
    </source>
</evidence>
<dbReference type="Proteomes" id="UP001431572">
    <property type="component" value="Chromosome 1"/>
</dbReference>
<dbReference type="PANTHER" id="PTHR37823:SF1">
    <property type="entry name" value="CYTOCHROME C-553-LIKE"/>
    <property type="match status" value="1"/>
</dbReference>
<proteinExistence type="predicted"/>
<dbReference type="RefSeq" id="WP_341467649.1">
    <property type="nucleotide sequence ID" value="NZ_CP128399.1"/>
</dbReference>
<dbReference type="InterPro" id="IPR036909">
    <property type="entry name" value="Cyt_c-like_dom_sf"/>
</dbReference>
<dbReference type="EMBL" id="CP128399">
    <property type="protein sequence ID" value="WJW65764.1"/>
    <property type="molecule type" value="Genomic_DNA"/>
</dbReference>
<dbReference type="GO" id="GO:0020037">
    <property type="term" value="F:heme binding"/>
    <property type="evidence" value="ECO:0007669"/>
    <property type="project" value="InterPro"/>
</dbReference>
<dbReference type="PANTHER" id="PTHR37823">
    <property type="entry name" value="CYTOCHROME C-553-LIKE"/>
    <property type="match status" value="1"/>
</dbReference>